<name>A0AAV1QHC5_SCOSC</name>
<proteinExistence type="predicted"/>
<feature type="signal peptide" evidence="2">
    <location>
        <begin position="1"/>
        <end position="29"/>
    </location>
</feature>
<feature type="region of interest" description="Disordered" evidence="1">
    <location>
        <begin position="132"/>
        <end position="164"/>
    </location>
</feature>
<gene>
    <name evidence="3" type="ORF">FSCOSCO3_A019073</name>
</gene>
<keyword evidence="4" id="KW-1185">Reference proteome</keyword>
<organism evidence="3 4">
    <name type="scientific">Scomber scombrus</name>
    <name type="common">Atlantic mackerel</name>
    <name type="synonym">Scomber vernalis</name>
    <dbReference type="NCBI Taxonomy" id="13677"/>
    <lineage>
        <taxon>Eukaryota</taxon>
        <taxon>Metazoa</taxon>
        <taxon>Chordata</taxon>
        <taxon>Craniata</taxon>
        <taxon>Vertebrata</taxon>
        <taxon>Euteleostomi</taxon>
        <taxon>Actinopterygii</taxon>
        <taxon>Neopterygii</taxon>
        <taxon>Teleostei</taxon>
        <taxon>Neoteleostei</taxon>
        <taxon>Acanthomorphata</taxon>
        <taxon>Pelagiaria</taxon>
        <taxon>Scombriformes</taxon>
        <taxon>Scombridae</taxon>
        <taxon>Scomber</taxon>
    </lineage>
</organism>
<protein>
    <submittedName>
        <fullName evidence="3">Uncharacterized protein</fullName>
    </submittedName>
</protein>
<dbReference type="AlphaFoldDB" id="A0AAV1QHC5"/>
<evidence type="ECO:0000313" key="3">
    <source>
        <dbReference type="EMBL" id="CAK6982324.1"/>
    </source>
</evidence>
<dbReference type="EMBL" id="CAWUFR010000990">
    <property type="protein sequence ID" value="CAK6982324.1"/>
    <property type="molecule type" value="Genomic_DNA"/>
</dbReference>
<sequence>MNLMKTPRLSLLLLFLGFGLLLMPRSSSGAAEPPSLTCNVTHQPDGSFFYQPSWLPRSPSCGTSWTHPNDTVITRDSDFDCRLVQNLTMEGVYLKLCLDQLKYIEECDGNPEEMICKECPRLLGNDTVQIATESPGINPGAGGGGEAVQLPQPDAVNAKPEAEDEVHLNIPDADEQEAEAAVLNLS</sequence>
<reference evidence="3 4" key="1">
    <citation type="submission" date="2024-01" db="EMBL/GenBank/DDBJ databases">
        <authorList>
            <person name="Alioto T."/>
            <person name="Alioto T."/>
            <person name="Gomez Garrido J."/>
        </authorList>
    </citation>
    <scope>NUCLEOTIDE SEQUENCE [LARGE SCALE GENOMIC DNA]</scope>
</reference>
<dbReference type="Proteomes" id="UP001314229">
    <property type="component" value="Unassembled WGS sequence"/>
</dbReference>
<comment type="caution">
    <text evidence="3">The sequence shown here is derived from an EMBL/GenBank/DDBJ whole genome shotgun (WGS) entry which is preliminary data.</text>
</comment>
<feature type="chain" id="PRO_5043763159" evidence="2">
    <location>
        <begin position="30"/>
        <end position="186"/>
    </location>
</feature>
<evidence type="ECO:0000256" key="2">
    <source>
        <dbReference type="SAM" id="SignalP"/>
    </source>
</evidence>
<evidence type="ECO:0000256" key="1">
    <source>
        <dbReference type="SAM" id="MobiDB-lite"/>
    </source>
</evidence>
<accession>A0AAV1QHC5</accession>
<keyword evidence="2" id="KW-0732">Signal</keyword>
<evidence type="ECO:0000313" key="4">
    <source>
        <dbReference type="Proteomes" id="UP001314229"/>
    </source>
</evidence>